<evidence type="ECO:0000313" key="8">
    <source>
        <dbReference type="EMBL" id="HIZ45927.1"/>
    </source>
</evidence>
<dbReference type="AlphaFoldDB" id="A0A9D2EYF1"/>
<dbReference type="EMBL" id="DXBM01000027">
    <property type="protein sequence ID" value="HIZ45927.1"/>
    <property type="molecule type" value="Genomic_DNA"/>
</dbReference>
<dbReference type="Gene3D" id="1.10.1790.10">
    <property type="entry name" value="PRD domain"/>
    <property type="match status" value="1"/>
</dbReference>
<evidence type="ECO:0000256" key="1">
    <source>
        <dbReference type="ARBA" id="ARBA00022679"/>
    </source>
</evidence>
<keyword evidence="3" id="KW-0805">Transcription regulation</keyword>
<dbReference type="PANTHER" id="PTHR30185">
    <property type="entry name" value="CRYPTIC BETA-GLUCOSIDE BGL OPERON ANTITERMINATOR"/>
    <property type="match status" value="1"/>
</dbReference>
<dbReference type="GO" id="GO:0008982">
    <property type="term" value="F:protein-N(PI)-phosphohistidine-sugar phosphotransferase activity"/>
    <property type="evidence" value="ECO:0007669"/>
    <property type="project" value="InterPro"/>
</dbReference>
<dbReference type="PANTHER" id="PTHR30185:SF18">
    <property type="entry name" value="TRANSCRIPTIONAL REGULATOR MTLR"/>
    <property type="match status" value="1"/>
</dbReference>
<evidence type="ECO:0000256" key="4">
    <source>
        <dbReference type="ARBA" id="ARBA00023163"/>
    </source>
</evidence>
<dbReference type="PROSITE" id="PS51094">
    <property type="entry name" value="PTS_EIIA_TYPE_2"/>
    <property type="match status" value="1"/>
</dbReference>
<evidence type="ECO:0000313" key="9">
    <source>
        <dbReference type="Proteomes" id="UP000824062"/>
    </source>
</evidence>
<reference evidence="8" key="2">
    <citation type="submission" date="2021-04" db="EMBL/GenBank/DDBJ databases">
        <authorList>
            <person name="Gilroy R."/>
        </authorList>
    </citation>
    <scope>NUCLEOTIDE SEQUENCE</scope>
    <source>
        <strain evidence="8">ChiHjej12B11-14209</strain>
    </source>
</reference>
<dbReference type="InterPro" id="IPR016152">
    <property type="entry name" value="PTrfase/Anion_transptr"/>
</dbReference>
<dbReference type="InterPro" id="IPR002178">
    <property type="entry name" value="PTS_EIIA_type-2_dom"/>
</dbReference>
<dbReference type="InterPro" id="IPR036634">
    <property type="entry name" value="PRD_sf"/>
</dbReference>
<dbReference type="PROSITE" id="PS51099">
    <property type="entry name" value="PTS_EIIB_TYPE_2"/>
    <property type="match status" value="1"/>
</dbReference>
<keyword evidence="2" id="KW-0677">Repeat</keyword>
<keyword evidence="8" id="KW-0813">Transport</keyword>
<keyword evidence="4" id="KW-0804">Transcription</keyword>
<dbReference type="InterPro" id="IPR036390">
    <property type="entry name" value="WH_DNA-bd_sf"/>
</dbReference>
<dbReference type="SUPFAM" id="SSF46785">
    <property type="entry name" value="Winged helix' DNA-binding domain"/>
    <property type="match status" value="1"/>
</dbReference>
<dbReference type="PROSITE" id="PS51372">
    <property type="entry name" value="PRD_2"/>
    <property type="match status" value="1"/>
</dbReference>
<dbReference type="Gene3D" id="1.10.10.10">
    <property type="entry name" value="Winged helix-like DNA-binding domain superfamily/Winged helix DNA-binding domain"/>
    <property type="match status" value="1"/>
</dbReference>
<reference evidence="8" key="1">
    <citation type="journal article" date="2021" name="PeerJ">
        <title>Extensive microbial diversity within the chicken gut microbiome revealed by metagenomics and culture.</title>
        <authorList>
            <person name="Gilroy R."/>
            <person name="Ravi A."/>
            <person name="Getino M."/>
            <person name="Pursley I."/>
            <person name="Horton D.L."/>
            <person name="Alikhan N.F."/>
            <person name="Baker D."/>
            <person name="Gharbi K."/>
            <person name="Hall N."/>
            <person name="Watson M."/>
            <person name="Adriaenssens E.M."/>
            <person name="Foster-Nyarko E."/>
            <person name="Jarju S."/>
            <person name="Secka A."/>
            <person name="Antonio M."/>
            <person name="Oren A."/>
            <person name="Chaudhuri R.R."/>
            <person name="La Ragione R."/>
            <person name="Hildebrand F."/>
            <person name="Pallen M.J."/>
        </authorList>
    </citation>
    <scope>NUCLEOTIDE SEQUENCE</scope>
    <source>
        <strain evidence="8">ChiHjej12B11-14209</strain>
    </source>
</reference>
<dbReference type="Gene3D" id="3.40.930.10">
    <property type="entry name" value="Mannitol-specific EII, Chain A"/>
    <property type="match status" value="1"/>
</dbReference>
<feature type="domain" description="PTS EIIA type-2" evidence="5">
    <location>
        <begin position="559"/>
        <end position="703"/>
    </location>
</feature>
<dbReference type="InterPro" id="IPR036095">
    <property type="entry name" value="PTS_EIIB-like_sf"/>
</dbReference>
<evidence type="ECO:0000259" key="7">
    <source>
        <dbReference type="PROSITE" id="PS51372"/>
    </source>
</evidence>
<feature type="domain" description="PTS EIIB type-2" evidence="6">
    <location>
        <begin position="425"/>
        <end position="514"/>
    </location>
</feature>
<keyword evidence="1" id="KW-0808">Transferase</keyword>
<dbReference type="InterPro" id="IPR013011">
    <property type="entry name" value="PTS_EIIB_2"/>
</dbReference>
<dbReference type="Gene3D" id="3.40.50.2300">
    <property type="match status" value="1"/>
</dbReference>
<sequence>MNVNRNTVSILEALVSGDGSASVEELCHALGLSRQLLLYYLGTLNDNLQIAGYPRISLEGDWLSLDGSSTAALAALVDASDRADYAFVKEERHDLMVLMMALRPSPVTISSLCSFFLVSRSTITSDIASLRTSLEREGLRVVSFGRDGYRIEGEERSLRWRTMESFYRLDSAVARRVARGVLLQPARDGLVGEGAPEGLTERIEGCLRSSIRSVEERAGRGLSYSLLGELVYYLLCVVLRDRVCPSCSGGGCSADAPLEGTSEWDVAGRVMEGMGALGLVMRPEERPYVTALLRGSRVFSVDDPENASDQRSVRLVRALVGEFERQVCASIVQREELAQRLLPHVRAMICRMEYKIKLPSAILRHVLDNYRQLYNATNLVCKNLESRLGMNFPADEVAGLCVYFGSQDFGDHGAGQDLRAPVSTRRILVVCASGIGTSLLVCQQLRDLLGPGFEYRSCSLRDYPPLDSDTYDLVVTTVDSPVFGDRALLVSPSLTKSQERRLLDWSVRSSTVGSLLVGDIMGIIERYVDDSNALRLLGELSACLCGGGQMPARDLHLLDILPASRIQIVNEAMTAEAAIRLGCAPLVRDGIATEGYADKIMATIEELGLYSEYRHEIYVAHAEPGVESLGVGMSLTLFSRPVRFERWDRSYRVIFTLVATDASRHVPAMRDLMALLSSDKVCDVLRGWSEDTPEALYLYLGAQLSERVT</sequence>
<dbReference type="GO" id="GO:0009401">
    <property type="term" value="P:phosphoenolpyruvate-dependent sugar phosphotransferase system"/>
    <property type="evidence" value="ECO:0007669"/>
    <property type="project" value="InterPro"/>
</dbReference>
<feature type="domain" description="PRD" evidence="7">
    <location>
        <begin position="307"/>
        <end position="414"/>
    </location>
</feature>
<dbReference type="InterPro" id="IPR011608">
    <property type="entry name" value="PRD"/>
</dbReference>
<dbReference type="SUPFAM" id="SSF52794">
    <property type="entry name" value="PTS system IIB component-like"/>
    <property type="match status" value="1"/>
</dbReference>
<evidence type="ECO:0000256" key="3">
    <source>
        <dbReference type="ARBA" id="ARBA00023015"/>
    </source>
</evidence>
<accession>A0A9D2EYF1</accession>
<dbReference type="InterPro" id="IPR050661">
    <property type="entry name" value="BglG_antiterminators"/>
</dbReference>
<protein>
    <submittedName>
        <fullName evidence="8">PTS sugar transporter subunit IIA</fullName>
    </submittedName>
</protein>
<organism evidence="8 9">
    <name type="scientific">Candidatus Olsenella pullistercoris</name>
    <dbReference type="NCBI Taxonomy" id="2838712"/>
    <lineage>
        <taxon>Bacteria</taxon>
        <taxon>Bacillati</taxon>
        <taxon>Actinomycetota</taxon>
        <taxon>Coriobacteriia</taxon>
        <taxon>Coriobacteriales</taxon>
        <taxon>Atopobiaceae</taxon>
        <taxon>Olsenella</taxon>
    </lineage>
</organism>
<dbReference type="GO" id="GO:0006355">
    <property type="term" value="P:regulation of DNA-templated transcription"/>
    <property type="evidence" value="ECO:0007669"/>
    <property type="project" value="InterPro"/>
</dbReference>
<dbReference type="CDD" id="cd05568">
    <property type="entry name" value="PTS_IIB_bgl_like"/>
    <property type="match status" value="1"/>
</dbReference>
<evidence type="ECO:0000259" key="5">
    <source>
        <dbReference type="PROSITE" id="PS51094"/>
    </source>
</evidence>
<dbReference type="InterPro" id="IPR036388">
    <property type="entry name" value="WH-like_DNA-bd_sf"/>
</dbReference>
<dbReference type="Proteomes" id="UP000824062">
    <property type="component" value="Unassembled WGS sequence"/>
</dbReference>
<comment type="caution">
    <text evidence="8">The sequence shown here is derived from an EMBL/GenBank/DDBJ whole genome shotgun (WGS) entry which is preliminary data.</text>
</comment>
<dbReference type="Pfam" id="PF00874">
    <property type="entry name" value="PRD"/>
    <property type="match status" value="1"/>
</dbReference>
<name>A0A9D2EYF1_9ACTN</name>
<gene>
    <name evidence="8" type="ORF">IAA19_02775</name>
</gene>
<dbReference type="Pfam" id="PF00359">
    <property type="entry name" value="PTS_EIIA_2"/>
    <property type="match status" value="1"/>
</dbReference>
<keyword evidence="8" id="KW-0762">Sugar transport</keyword>
<dbReference type="SUPFAM" id="SSF63520">
    <property type="entry name" value="PTS-regulatory domain, PRD"/>
    <property type="match status" value="1"/>
</dbReference>
<evidence type="ECO:0000256" key="2">
    <source>
        <dbReference type="ARBA" id="ARBA00022737"/>
    </source>
</evidence>
<proteinExistence type="predicted"/>
<dbReference type="SUPFAM" id="SSF55804">
    <property type="entry name" value="Phoshotransferase/anion transport protein"/>
    <property type="match status" value="1"/>
</dbReference>
<evidence type="ECO:0000259" key="6">
    <source>
        <dbReference type="PROSITE" id="PS51099"/>
    </source>
</evidence>